<dbReference type="RefSeq" id="WP_092462295.1">
    <property type="nucleotide sequence ID" value="NZ_BJEE01000005.1"/>
</dbReference>
<dbReference type="HAMAP" id="MF_00109">
    <property type="entry name" value="Shikimate_kinase"/>
    <property type="match status" value="1"/>
</dbReference>
<proteinExistence type="inferred from homology"/>
<dbReference type="OrthoDB" id="9800332at2"/>
<keyword evidence="8 11" id="KW-0067">ATP-binding</keyword>
<comment type="subcellular location">
    <subcellularLocation>
        <location evidence="11">Cytoplasm</location>
    </subcellularLocation>
</comment>
<evidence type="ECO:0000256" key="3">
    <source>
        <dbReference type="ARBA" id="ARBA00012154"/>
    </source>
</evidence>
<evidence type="ECO:0000256" key="7">
    <source>
        <dbReference type="ARBA" id="ARBA00022777"/>
    </source>
</evidence>
<comment type="subunit">
    <text evidence="11">Monomer.</text>
</comment>
<comment type="similarity">
    <text evidence="2 11">Belongs to the shikimate kinase family.</text>
</comment>
<dbReference type="GO" id="GO:0005524">
    <property type="term" value="F:ATP binding"/>
    <property type="evidence" value="ECO:0007669"/>
    <property type="project" value="UniProtKB-UniRule"/>
</dbReference>
<dbReference type="Pfam" id="PF01202">
    <property type="entry name" value="SKI"/>
    <property type="match status" value="1"/>
</dbReference>
<dbReference type="STRING" id="1505725.GA0061074_10526"/>
<dbReference type="Gene3D" id="3.40.50.300">
    <property type="entry name" value="P-loop containing nucleotide triphosphate hydrolases"/>
    <property type="match status" value="1"/>
</dbReference>
<keyword evidence="4 11" id="KW-0028">Amino-acid biosynthesis</keyword>
<dbReference type="PANTHER" id="PTHR21087:SF16">
    <property type="entry name" value="SHIKIMATE KINASE 1, CHLOROPLASTIC"/>
    <property type="match status" value="1"/>
</dbReference>
<dbReference type="InterPro" id="IPR027417">
    <property type="entry name" value="P-loop_NTPase"/>
</dbReference>
<evidence type="ECO:0000256" key="4">
    <source>
        <dbReference type="ARBA" id="ARBA00022605"/>
    </source>
</evidence>
<dbReference type="InterPro" id="IPR000623">
    <property type="entry name" value="Shikimate_kinase/TSH1"/>
</dbReference>
<comment type="catalytic activity">
    <reaction evidence="10 11">
        <text>shikimate + ATP = 3-phosphoshikimate + ADP + H(+)</text>
        <dbReference type="Rhea" id="RHEA:13121"/>
        <dbReference type="ChEBI" id="CHEBI:15378"/>
        <dbReference type="ChEBI" id="CHEBI:30616"/>
        <dbReference type="ChEBI" id="CHEBI:36208"/>
        <dbReference type="ChEBI" id="CHEBI:145989"/>
        <dbReference type="ChEBI" id="CHEBI:456216"/>
        <dbReference type="EC" id="2.7.1.71"/>
    </reaction>
</comment>
<dbReference type="GO" id="GO:0005829">
    <property type="term" value="C:cytosol"/>
    <property type="evidence" value="ECO:0007669"/>
    <property type="project" value="TreeGrafter"/>
</dbReference>
<gene>
    <name evidence="11" type="primary">aroK</name>
    <name evidence="12" type="ORF">GA0061074_10526</name>
</gene>
<evidence type="ECO:0000256" key="8">
    <source>
        <dbReference type="ARBA" id="ARBA00022840"/>
    </source>
</evidence>
<name>A0A1C4ADK7_9LACO</name>
<evidence type="ECO:0000256" key="5">
    <source>
        <dbReference type="ARBA" id="ARBA00022679"/>
    </source>
</evidence>
<dbReference type="InterPro" id="IPR031322">
    <property type="entry name" value="Shikimate/glucono_kinase"/>
</dbReference>
<comment type="function">
    <text evidence="11">Catalyzes the specific phosphorylation of the 3-hydroxyl group of shikimic acid using ATP as a cosubstrate.</text>
</comment>
<keyword evidence="5 11" id="KW-0808">Transferase</keyword>
<evidence type="ECO:0000256" key="10">
    <source>
        <dbReference type="ARBA" id="ARBA00048567"/>
    </source>
</evidence>
<reference evidence="13" key="1">
    <citation type="submission" date="2016-08" db="EMBL/GenBank/DDBJ databases">
        <authorList>
            <person name="Varghese N."/>
            <person name="Submissions Spin"/>
        </authorList>
    </citation>
    <scope>NUCLEOTIDE SEQUENCE [LARGE SCALE GENOMIC DNA]</scope>
    <source>
        <strain evidence="13">R-53094</strain>
    </source>
</reference>
<evidence type="ECO:0000313" key="13">
    <source>
        <dbReference type="Proteomes" id="UP000199268"/>
    </source>
</evidence>
<dbReference type="UniPathway" id="UPA00053">
    <property type="reaction ID" value="UER00088"/>
</dbReference>
<feature type="binding site" evidence="11">
    <location>
        <position position="14"/>
    </location>
    <ligand>
        <name>Mg(2+)</name>
        <dbReference type="ChEBI" id="CHEBI:18420"/>
    </ligand>
</feature>
<evidence type="ECO:0000256" key="11">
    <source>
        <dbReference type="HAMAP-Rule" id="MF_00109"/>
    </source>
</evidence>
<evidence type="ECO:0000256" key="6">
    <source>
        <dbReference type="ARBA" id="ARBA00022741"/>
    </source>
</evidence>
<dbReference type="GO" id="GO:0008652">
    <property type="term" value="P:amino acid biosynthetic process"/>
    <property type="evidence" value="ECO:0007669"/>
    <property type="project" value="UniProtKB-KW"/>
</dbReference>
<dbReference type="PRINTS" id="PR01100">
    <property type="entry name" value="SHIKIMTKNASE"/>
</dbReference>
<dbReference type="PANTHER" id="PTHR21087">
    <property type="entry name" value="SHIKIMATE KINASE"/>
    <property type="match status" value="1"/>
</dbReference>
<dbReference type="EC" id="2.7.1.71" evidence="3 11"/>
<feature type="binding site" evidence="11">
    <location>
        <begin position="10"/>
        <end position="15"/>
    </location>
    <ligand>
        <name>ATP</name>
        <dbReference type="ChEBI" id="CHEBI:30616"/>
    </ligand>
</feature>
<keyword evidence="13" id="KW-1185">Reference proteome</keyword>
<keyword evidence="9 11" id="KW-0057">Aromatic amino acid biosynthesis</keyword>
<feature type="binding site" evidence="11">
    <location>
        <position position="77"/>
    </location>
    <ligand>
        <name>substrate</name>
    </ligand>
</feature>
<evidence type="ECO:0000256" key="2">
    <source>
        <dbReference type="ARBA" id="ARBA00006997"/>
    </source>
</evidence>
<dbReference type="AlphaFoldDB" id="A0A1C4ADK7"/>
<sequence>MDVILIGFMGAGKTTVGHLLAEKVGQPLLDTDQLITERTNQTPGEIFADIGEAGFRDLEHTILGEAITESGVIATGGGIIELSKNQQLLSEVTVPVIYLSGSFGQTMERLVKDNSRPIVRNKSLLELAELWEARLPKYAAIATQTVYTDNKSANQVAEEIINYVKGIADGTVKDW</sequence>
<protein>
    <recommendedName>
        <fullName evidence="3 11">Shikimate kinase</fullName>
        <shortName evidence="11">SK</shortName>
        <ecNumber evidence="3 11">2.7.1.71</ecNumber>
    </recommendedName>
</protein>
<feature type="binding site" evidence="11">
    <location>
        <position position="32"/>
    </location>
    <ligand>
        <name>substrate</name>
    </ligand>
</feature>
<keyword evidence="11" id="KW-0479">Metal-binding</keyword>
<comment type="pathway">
    <text evidence="1 11">Metabolic intermediate biosynthesis; chorismate biosynthesis; chorismate from D-erythrose 4-phosphate and phosphoenolpyruvate: step 5/7.</text>
</comment>
<keyword evidence="11" id="KW-0460">Magnesium</keyword>
<organism evidence="12 13">
    <name type="scientific">Weissella bombi</name>
    <dbReference type="NCBI Taxonomy" id="1505725"/>
    <lineage>
        <taxon>Bacteria</taxon>
        <taxon>Bacillati</taxon>
        <taxon>Bacillota</taxon>
        <taxon>Bacilli</taxon>
        <taxon>Lactobacillales</taxon>
        <taxon>Lactobacillaceae</taxon>
        <taxon>Weissella</taxon>
    </lineage>
</organism>
<dbReference type="CDD" id="cd00464">
    <property type="entry name" value="SK"/>
    <property type="match status" value="1"/>
</dbReference>
<accession>A0A1C4ADK7</accession>
<dbReference type="GO" id="GO:0000287">
    <property type="term" value="F:magnesium ion binding"/>
    <property type="evidence" value="ECO:0007669"/>
    <property type="project" value="UniProtKB-UniRule"/>
</dbReference>
<dbReference type="InterPro" id="IPR023000">
    <property type="entry name" value="Shikimate_kinase_CS"/>
</dbReference>
<feature type="binding site" evidence="11">
    <location>
        <position position="116"/>
    </location>
    <ligand>
        <name>ATP</name>
        <dbReference type="ChEBI" id="CHEBI:30616"/>
    </ligand>
</feature>
<dbReference type="PROSITE" id="PS01128">
    <property type="entry name" value="SHIKIMATE_KINASE"/>
    <property type="match status" value="1"/>
</dbReference>
<comment type="cofactor">
    <cofactor evidence="11">
        <name>Mg(2+)</name>
        <dbReference type="ChEBI" id="CHEBI:18420"/>
    </cofactor>
    <text evidence="11">Binds 1 Mg(2+) ion per subunit.</text>
</comment>
<feature type="binding site" evidence="11">
    <location>
        <position position="56"/>
    </location>
    <ligand>
        <name>substrate</name>
    </ligand>
</feature>
<feature type="binding site" evidence="11">
    <location>
        <position position="134"/>
    </location>
    <ligand>
        <name>substrate</name>
    </ligand>
</feature>
<dbReference type="SUPFAM" id="SSF52540">
    <property type="entry name" value="P-loop containing nucleoside triphosphate hydrolases"/>
    <property type="match status" value="1"/>
</dbReference>
<evidence type="ECO:0000256" key="9">
    <source>
        <dbReference type="ARBA" id="ARBA00023141"/>
    </source>
</evidence>
<keyword evidence="6 11" id="KW-0547">Nucleotide-binding</keyword>
<dbReference type="GO" id="GO:0009423">
    <property type="term" value="P:chorismate biosynthetic process"/>
    <property type="evidence" value="ECO:0007669"/>
    <property type="project" value="UniProtKB-UniRule"/>
</dbReference>
<dbReference type="EMBL" id="FMAO01000005">
    <property type="protein sequence ID" value="SCB92650.1"/>
    <property type="molecule type" value="Genomic_DNA"/>
</dbReference>
<dbReference type="GO" id="GO:0009073">
    <property type="term" value="P:aromatic amino acid family biosynthetic process"/>
    <property type="evidence" value="ECO:0007669"/>
    <property type="project" value="UniProtKB-KW"/>
</dbReference>
<evidence type="ECO:0000313" key="12">
    <source>
        <dbReference type="EMBL" id="SCB92650.1"/>
    </source>
</evidence>
<dbReference type="Proteomes" id="UP000199268">
    <property type="component" value="Unassembled WGS sequence"/>
</dbReference>
<keyword evidence="11" id="KW-0963">Cytoplasm</keyword>
<comment type="caution">
    <text evidence="11">Lacks conserved residue(s) required for the propagation of feature annotation.</text>
</comment>
<dbReference type="GO" id="GO:0004765">
    <property type="term" value="F:shikimate kinase activity"/>
    <property type="evidence" value="ECO:0007669"/>
    <property type="project" value="UniProtKB-UniRule"/>
</dbReference>
<keyword evidence="7 11" id="KW-0418">Kinase</keyword>
<evidence type="ECO:0000256" key="1">
    <source>
        <dbReference type="ARBA" id="ARBA00004842"/>
    </source>
</evidence>